<dbReference type="PANTHER" id="PTHR30528">
    <property type="entry name" value="CYTOPLASMIC PROTEIN"/>
    <property type="match status" value="1"/>
</dbReference>
<gene>
    <name evidence="1" type="ORF">GCM10009846_07220</name>
</gene>
<reference evidence="1 2" key="1">
    <citation type="journal article" date="2019" name="Int. J. Syst. Evol. Microbiol.">
        <title>The Global Catalogue of Microorganisms (GCM) 10K type strain sequencing project: providing services to taxonomists for standard genome sequencing and annotation.</title>
        <authorList>
            <consortium name="The Broad Institute Genomics Platform"/>
            <consortium name="The Broad Institute Genome Sequencing Center for Infectious Disease"/>
            <person name="Wu L."/>
            <person name="Ma J."/>
        </authorList>
    </citation>
    <scope>NUCLEOTIDE SEQUENCE [LARGE SCALE GENOMIC DNA]</scope>
    <source>
        <strain evidence="1 2">JCM 16026</strain>
    </source>
</reference>
<evidence type="ECO:0000313" key="1">
    <source>
        <dbReference type="EMBL" id="GAA2171819.1"/>
    </source>
</evidence>
<comment type="caution">
    <text evidence="1">The sequence shown here is derived from an EMBL/GenBank/DDBJ whole genome shotgun (WGS) entry which is preliminary data.</text>
</comment>
<evidence type="ECO:0000313" key="2">
    <source>
        <dbReference type="Proteomes" id="UP001501599"/>
    </source>
</evidence>
<dbReference type="InterPro" id="IPR009351">
    <property type="entry name" value="AlkZ-like"/>
</dbReference>
<accession>A0ABN3AM72</accession>
<dbReference type="EMBL" id="BAAAQT010000005">
    <property type="protein sequence ID" value="GAA2171819.1"/>
    <property type="molecule type" value="Genomic_DNA"/>
</dbReference>
<organism evidence="1 2">
    <name type="scientific">Agrococcus versicolor</name>
    <dbReference type="NCBI Taxonomy" id="501482"/>
    <lineage>
        <taxon>Bacteria</taxon>
        <taxon>Bacillati</taxon>
        <taxon>Actinomycetota</taxon>
        <taxon>Actinomycetes</taxon>
        <taxon>Micrococcales</taxon>
        <taxon>Microbacteriaceae</taxon>
        <taxon>Agrococcus</taxon>
    </lineage>
</organism>
<sequence length="429" mass="47001">MLAGGSAIAPRVVGMARARLSAAQARRVAFAAQGFGVQGLGAHGLGASPPAVGTRQLSGVVATLGLLQLDTVNVFERSHYLPPLARLGAYDRGLLDRLVAHDRRPRVLGRTTELWAHEAAIVPVDDVPLLRFRADRFRARQADQFAAQATLMAELRAIVADRGPSTVGEIEHPSNVRGPGGWWDRGDVYHAIHAMFRAGELVVLGRQRFERVYDLAERALPERLRHVVPQEEATVELVRRAAVALGVATVDDLRDYHRLAYLADARRAIDALVDAGELLPVTVDGWGVPAYLHAAQRIPRRIDATALLSPFDPIVWHRPRALRMFDFHYRISIYTPAHEREHGYYVLPVVVGDEVVGRIDLKSDRQAGVLRVQHAHVEPAFAERSRALAERIAPRIHEAAAWQGLESVAIAGPGSWAADLAAALEPRVG</sequence>
<protein>
    <submittedName>
        <fullName evidence="1">Crosslink repair DNA glycosylase YcaQ family protein</fullName>
    </submittedName>
</protein>
<keyword evidence="2" id="KW-1185">Reference proteome</keyword>
<name>A0ABN3AM72_9MICO</name>
<dbReference type="PANTHER" id="PTHR30528:SF0">
    <property type="entry name" value="CYTOPLASMIC PROTEIN"/>
    <property type="match status" value="1"/>
</dbReference>
<dbReference type="Proteomes" id="UP001501599">
    <property type="component" value="Unassembled WGS sequence"/>
</dbReference>
<proteinExistence type="predicted"/>
<dbReference type="Pfam" id="PF06224">
    <property type="entry name" value="AlkZ-like"/>
    <property type="match status" value="1"/>
</dbReference>